<dbReference type="SMART" id="SM00177">
    <property type="entry name" value="ARF"/>
    <property type="match status" value="1"/>
</dbReference>
<organism evidence="5">
    <name type="scientific">Trepomonas sp. PC1</name>
    <dbReference type="NCBI Taxonomy" id="1076344"/>
    <lineage>
        <taxon>Eukaryota</taxon>
        <taxon>Metamonada</taxon>
        <taxon>Diplomonadida</taxon>
        <taxon>Hexamitidae</taxon>
        <taxon>Hexamitinae</taxon>
        <taxon>Trepomonas</taxon>
    </lineage>
</organism>
<dbReference type="InterPro" id="IPR024156">
    <property type="entry name" value="Small_GTPase_ARF"/>
</dbReference>
<evidence type="ECO:0000256" key="1">
    <source>
        <dbReference type="ARBA" id="ARBA00022741"/>
    </source>
</evidence>
<feature type="binding site" evidence="3">
    <location>
        <position position="53"/>
    </location>
    <ligand>
        <name>GTP</name>
        <dbReference type="ChEBI" id="CHEBI:37565"/>
    </ligand>
</feature>
<evidence type="ECO:0000256" key="4">
    <source>
        <dbReference type="PIRSR" id="PIRSR606689-2"/>
    </source>
</evidence>
<dbReference type="GO" id="GO:0005525">
    <property type="term" value="F:GTP binding"/>
    <property type="evidence" value="ECO:0007669"/>
    <property type="project" value="UniProtKB-KW"/>
</dbReference>
<evidence type="ECO:0000256" key="2">
    <source>
        <dbReference type="ARBA" id="ARBA00023134"/>
    </source>
</evidence>
<keyword evidence="2 3" id="KW-0342">GTP-binding</keyword>
<dbReference type="EMBL" id="GDID01003633">
    <property type="protein sequence ID" value="JAP92973.1"/>
    <property type="molecule type" value="Transcribed_RNA"/>
</dbReference>
<dbReference type="PROSITE" id="PS51417">
    <property type="entry name" value="ARF"/>
    <property type="match status" value="1"/>
</dbReference>
<dbReference type="SUPFAM" id="SSF52540">
    <property type="entry name" value="P-loop containing nucleoside triphosphate hydrolases"/>
    <property type="match status" value="1"/>
</dbReference>
<keyword evidence="1 3" id="KW-0547">Nucleotide-binding</keyword>
<evidence type="ECO:0000313" key="5">
    <source>
        <dbReference type="EMBL" id="JAP92973.1"/>
    </source>
</evidence>
<proteinExistence type="predicted"/>
<feature type="non-terminal residue" evidence="5">
    <location>
        <position position="142"/>
    </location>
</feature>
<gene>
    <name evidence="5" type="ORF">TPC1_14910</name>
</gene>
<dbReference type="PANTHER" id="PTHR11711">
    <property type="entry name" value="ADP RIBOSYLATION FACTOR-RELATED"/>
    <property type="match status" value="1"/>
</dbReference>
<evidence type="ECO:0000256" key="3">
    <source>
        <dbReference type="PIRSR" id="PIRSR606689-1"/>
    </source>
</evidence>
<reference evidence="5" key="1">
    <citation type="submission" date="2015-07" db="EMBL/GenBank/DDBJ databases">
        <title>Adaptation to a free-living lifestyle via gene acquisitions in the diplomonad Trepomonas sp. PC1.</title>
        <authorList>
            <person name="Xu F."/>
            <person name="Jerlstrom-Hultqvist J."/>
            <person name="Kolisko M."/>
            <person name="Simpson A.G.B."/>
            <person name="Roger A.J."/>
            <person name="Svard S.G."/>
            <person name="Andersson J.O."/>
        </authorList>
    </citation>
    <scope>NUCLEOTIDE SEQUENCE</scope>
    <source>
        <strain evidence="5">PC1</strain>
    </source>
</reference>
<dbReference type="AlphaFoldDB" id="A0A146K838"/>
<dbReference type="Pfam" id="PF00025">
    <property type="entry name" value="Arf"/>
    <property type="match status" value="1"/>
</dbReference>
<feature type="non-terminal residue" evidence="5">
    <location>
        <position position="1"/>
    </location>
</feature>
<name>A0A146K838_9EUKA</name>
<keyword evidence="4" id="KW-0460">Magnesium</keyword>
<sequence>LQQWIMVGLQGSGKTNILYQLKLGKQMNIKQVGINFEQIKLQTQEIVVWDMIGHETVRQLWSQYYHNKAGIIFVIDTSNDFDQLLDVRDELWSMLQNIDLAGAPILFFLNKVGQSVKSVFEVVQFLDLLAIADRKWFVSPCC</sequence>
<protein>
    <submittedName>
        <fullName evidence="5">ADP-ribosylation factor</fullName>
    </submittedName>
</protein>
<dbReference type="InterPro" id="IPR006689">
    <property type="entry name" value="Small_GTPase_ARF/SAR"/>
</dbReference>
<dbReference type="InterPro" id="IPR027417">
    <property type="entry name" value="P-loop_NTPase"/>
</dbReference>
<keyword evidence="4" id="KW-0479">Metal-binding</keyword>
<dbReference type="GO" id="GO:0003924">
    <property type="term" value="F:GTPase activity"/>
    <property type="evidence" value="ECO:0007669"/>
    <property type="project" value="InterPro"/>
</dbReference>
<accession>A0A146K838</accession>
<dbReference type="Gene3D" id="3.40.50.300">
    <property type="entry name" value="P-loop containing nucleotide triphosphate hydrolases"/>
    <property type="match status" value="1"/>
</dbReference>
<feature type="binding site" evidence="3">
    <location>
        <begin position="8"/>
        <end position="15"/>
    </location>
    <ligand>
        <name>GTP</name>
        <dbReference type="ChEBI" id="CHEBI:37565"/>
    </ligand>
</feature>
<dbReference type="GO" id="GO:0046872">
    <property type="term" value="F:metal ion binding"/>
    <property type="evidence" value="ECO:0007669"/>
    <property type="project" value="UniProtKB-KW"/>
</dbReference>
<feature type="binding site" evidence="4">
    <location>
        <position position="15"/>
    </location>
    <ligand>
        <name>Mg(2+)</name>
        <dbReference type="ChEBI" id="CHEBI:18420"/>
    </ligand>
</feature>